<evidence type="ECO:0000256" key="3">
    <source>
        <dbReference type="ARBA" id="ARBA00022970"/>
    </source>
</evidence>
<keyword evidence="2" id="KW-0732">Signal</keyword>
<dbReference type="PANTHER" id="PTHR30483:SF6">
    <property type="entry name" value="PERIPLASMIC BINDING PROTEIN OF ABC TRANSPORTER FOR NATURAL AMINO ACIDS"/>
    <property type="match status" value="1"/>
</dbReference>
<dbReference type="CDD" id="cd06327">
    <property type="entry name" value="PBP1_SBP-like"/>
    <property type="match status" value="1"/>
</dbReference>
<gene>
    <name evidence="5" type="ORF">GXW76_18640</name>
</gene>
<dbReference type="AlphaFoldDB" id="A0A9X9X1C1"/>
<comment type="caution">
    <text evidence="5">The sequence shown here is derived from an EMBL/GenBank/DDBJ whole genome shotgun (WGS) entry which is preliminary data.</text>
</comment>
<evidence type="ECO:0000256" key="2">
    <source>
        <dbReference type="ARBA" id="ARBA00022729"/>
    </source>
</evidence>
<accession>A0A9X9X1C1</accession>
<evidence type="ECO:0000313" key="5">
    <source>
        <dbReference type="EMBL" id="MBR0673200.1"/>
    </source>
</evidence>
<dbReference type="SUPFAM" id="SSF53822">
    <property type="entry name" value="Periplasmic binding protein-like I"/>
    <property type="match status" value="1"/>
</dbReference>
<reference evidence="5" key="1">
    <citation type="submission" date="2020-01" db="EMBL/GenBank/DDBJ databases">
        <authorList>
            <person name="Rat A."/>
        </authorList>
    </citation>
    <scope>NUCLEOTIDE SEQUENCE</scope>
    <source>
        <strain evidence="5">LMG 31231</strain>
    </source>
</reference>
<evidence type="ECO:0000259" key="4">
    <source>
        <dbReference type="Pfam" id="PF13458"/>
    </source>
</evidence>
<keyword evidence="3" id="KW-0029">Amino-acid transport</keyword>
<dbReference type="Proteomes" id="UP001138751">
    <property type="component" value="Unassembled WGS sequence"/>
</dbReference>
<name>A0A9X9X1C1_9PROT</name>
<protein>
    <submittedName>
        <fullName evidence="5">ABC transporter substrate-binding protein</fullName>
    </submittedName>
</protein>
<dbReference type="GO" id="GO:0006865">
    <property type="term" value="P:amino acid transport"/>
    <property type="evidence" value="ECO:0007669"/>
    <property type="project" value="UniProtKB-KW"/>
</dbReference>
<dbReference type="InterPro" id="IPR051010">
    <property type="entry name" value="BCAA_transport"/>
</dbReference>
<dbReference type="Pfam" id="PF13458">
    <property type="entry name" value="Peripla_BP_6"/>
    <property type="match status" value="1"/>
</dbReference>
<evidence type="ECO:0000256" key="1">
    <source>
        <dbReference type="ARBA" id="ARBA00010062"/>
    </source>
</evidence>
<dbReference type="PANTHER" id="PTHR30483">
    <property type="entry name" value="LEUCINE-SPECIFIC-BINDING PROTEIN"/>
    <property type="match status" value="1"/>
</dbReference>
<comment type="similarity">
    <text evidence="1">Belongs to the leucine-binding protein family.</text>
</comment>
<proteinExistence type="inferred from homology"/>
<evidence type="ECO:0000313" key="6">
    <source>
        <dbReference type="Proteomes" id="UP001138751"/>
    </source>
</evidence>
<sequence length="406" mass="43486">MNRRHLLAGAAALPLVAIRPSEGRAQSGISDGVVKIGVLDDMSGVFADQQGMGDVVSARLAIEDFGGRVNGMPIELVHGDLQNRADVGMGIARRWYDQEKVDAIFGLGNSAVALAVQNLAREKQKIDVVVAAGTTDLTGKDCSPFGVHWTYDNYALARGTVGAVMQGGGQRWYFITSDYAFGHSLEANAAAVVRQLGGQVMGSTRAPLGETDYSSHLVRAAGSGANVVGIAAAGTDLINIVKQMGEFGLNRRGIQPAALLCLLTNIKAIGLDTAQGMVFTEAYYWDQNEQTRAYGLRFQRAHGRPPTMFQASMWGAVTHYLKAVQAAGTDAAPAVMAKMRETPINDFMTTNGTIRADGRVIRDMYLMRAKKPADARGEWDLLEVAQTIPGNEAFRPLNEGGCPLVR</sequence>
<dbReference type="InterPro" id="IPR028082">
    <property type="entry name" value="Peripla_BP_I"/>
</dbReference>
<dbReference type="Gene3D" id="3.40.50.2300">
    <property type="match status" value="2"/>
</dbReference>
<dbReference type="EMBL" id="JAAEDM010000062">
    <property type="protein sequence ID" value="MBR0673200.1"/>
    <property type="molecule type" value="Genomic_DNA"/>
</dbReference>
<dbReference type="InterPro" id="IPR028081">
    <property type="entry name" value="Leu-bd"/>
</dbReference>
<reference evidence="5" key="2">
    <citation type="journal article" date="2021" name="Syst. Appl. Microbiol.">
        <title>Roseomonas hellenica sp. nov., isolated from roots of wild-growing Alkanna tinctoria.</title>
        <authorList>
            <person name="Rat A."/>
            <person name="Naranjo H.D."/>
            <person name="Lebbe L."/>
            <person name="Cnockaert M."/>
            <person name="Krigas N."/>
            <person name="Grigoriadou K."/>
            <person name="Maloupa E."/>
            <person name="Willems A."/>
        </authorList>
    </citation>
    <scope>NUCLEOTIDE SEQUENCE</scope>
    <source>
        <strain evidence="5">LMG 31231</strain>
    </source>
</reference>
<keyword evidence="3" id="KW-0813">Transport</keyword>
<feature type="domain" description="Leucine-binding protein" evidence="4">
    <location>
        <begin position="34"/>
        <end position="370"/>
    </location>
</feature>
<dbReference type="RefSeq" id="WP_211863612.1">
    <property type="nucleotide sequence ID" value="NZ_JAAEDM010000062.1"/>
</dbReference>
<organism evidence="5 6">
    <name type="scientific">Neoroseomonas soli</name>
    <dbReference type="NCBI Taxonomy" id="1081025"/>
    <lineage>
        <taxon>Bacteria</taxon>
        <taxon>Pseudomonadati</taxon>
        <taxon>Pseudomonadota</taxon>
        <taxon>Alphaproteobacteria</taxon>
        <taxon>Acetobacterales</taxon>
        <taxon>Acetobacteraceae</taxon>
        <taxon>Neoroseomonas</taxon>
    </lineage>
</organism>
<keyword evidence="6" id="KW-1185">Reference proteome</keyword>